<dbReference type="InterPro" id="IPR057000">
    <property type="entry name" value="Smaco_capsid"/>
</dbReference>
<dbReference type="EMBL" id="MT367283">
    <property type="protein sequence ID" value="QWB14904.1"/>
    <property type="molecule type" value="Genomic_DNA"/>
</dbReference>
<accession>A0A8E7YY97</accession>
<reference evidence="1" key="1">
    <citation type="submission" date="2020-04" db="EMBL/GenBank/DDBJ databases">
        <authorList>
            <person name="Liu Q."/>
            <person name="Zhang W."/>
        </authorList>
    </citation>
    <scope>NUCLEOTIDE SEQUENCE</scope>
    <source>
        <strain evidence="1">Elk10cre3</strain>
    </source>
</reference>
<evidence type="ECO:0000313" key="1">
    <source>
        <dbReference type="EMBL" id="QWB14904.1"/>
    </source>
</evidence>
<name>A0A8E7YY97_9VIRU</name>
<sequence>MKAVSCDIAVACASMLPADPLQVGTDTGDIAPQDLFNPILYKACTNDSFNTVVNRIYSMSDVDDGASLATPGTVGNDPWSGTINNSSDIYYSLLSEDGWKKAMPQSGFAMKGIRPLVYPILSTYGNTRITAPSVNVPGVNVVGSDGVDSLSNVNQQFRGPAQPMPSVPTTVFRNTQNVTDDHPFDVFTMNNPGIPKTFVACIVTPPSVLHVLYYRLRITWTLEFSDPITSIEKATLGTLTNNGSHLHQNLQYVPSSKDTEYLEPENLPTQDDLVDVRDASLTKILEK</sequence>
<protein>
    <submittedName>
        <fullName evidence="1">Capsid protein</fullName>
    </submittedName>
</protein>
<proteinExistence type="predicted"/>
<organism evidence="1">
    <name type="scientific">Cressdnaviricota sp</name>
    <dbReference type="NCBI Taxonomy" id="2748378"/>
    <lineage>
        <taxon>Viruses</taxon>
        <taxon>Monodnaviria</taxon>
        <taxon>Shotokuvirae</taxon>
        <taxon>Cressdnaviricota</taxon>
    </lineage>
</organism>
<dbReference type="Pfam" id="PF23784">
    <property type="entry name" value="Smaco_capsid"/>
    <property type="match status" value="1"/>
</dbReference>